<protein>
    <submittedName>
        <fullName evidence="1">Uncharacterized protein</fullName>
    </submittedName>
</protein>
<dbReference type="Proteomes" id="UP001552594">
    <property type="component" value="Unassembled WGS sequence"/>
</dbReference>
<dbReference type="EMBL" id="JBFAUK010000006">
    <property type="protein sequence ID" value="MEV5506954.1"/>
    <property type="molecule type" value="Genomic_DNA"/>
</dbReference>
<organism evidence="1 2">
    <name type="scientific">Streptomyces orinoci</name>
    <name type="common">Streptoverticillium orinoci</name>
    <dbReference type="NCBI Taxonomy" id="67339"/>
    <lineage>
        <taxon>Bacteria</taxon>
        <taxon>Bacillati</taxon>
        <taxon>Actinomycetota</taxon>
        <taxon>Actinomycetes</taxon>
        <taxon>Kitasatosporales</taxon>
        <taxon>Streptomycetaceae</taxon>
        <taxon>Streptomyces</taxon>
    </lineage>
</organism>
<gene>
    <name evidence="1" type="ORF">AB0L16_10805</name>
</gene>
<evidence type="ECO:0000313" key="1">
    <source>
        <dbReference type="EMBL" id="MEV5506954.1"/>
    </source>
</evidence>
<accession>A0ABV3JXE3</accession>
<comment type="caution">
    <text evidence="1">The sequence shown here is derived from an EMBL/GenBank/DDBJ whole genome shotgun (WGS) entry which is preliminary data.</text>
</comment>
<keyword evidence="2" id="KW-1185">Reference proteome</keyword>
<proteinExistence type="predicted"/>
<dbReference type="RefSeq" id="WP_161968702.1">
    <property type="nucleotide sequence ID" value="NZ_JBFAUK010000006.1"/>
</dbReference>
<evidence type="ECO:0000313" key="2">
    <source>
        <dbReference type="Proteomes" id="UP001552594"/>
    </source>
</evidence>
<sequence>MRRPVVDPLETALTWLWAVNTLTGLTATAGMAEVQLLYPATTLATLAPEGDDPA</sequence>
<reference evidence="1 2" key="1">
    <citation type="submission" date="2024-06" db="EMBL/GenBank/DDBJ databases">
        <title>The Natural Products Discovery Center: Release of the First 8490 Sequenced Strains for Exploring Actinobacteria Biosynthetic Diversity.</title>
        <authorList>
            <person name="Kalkreuter E."/>
            <person name="Kautsar S.A."/>
            <person name="Yang D."/>
            <person name="Bader C.D."/>
            <person name="Teijaro C.N."/>
            <person name="Fluegel L."/>
            <person name="Davis C.M."/>
            <person name="Simpson J.R."/>
            <person name="Lauterbach L."/>
            <person name="Steele A.D."/>
            <person name="Gui C."/>
            <person name="Meng S."/>
            <person name="Li G."/>
            <person name="Viehrig K."/>
            <person name="Ye F."/>
            <person name="Su P."/>
            <person name="Kiefer A.F."/>
            <person name="Nichols A."/>
            <person name="Cepeda A.J."/>
            <person name="Yan W."/>
            <person name="Fan B."/>
            <person name="Jiang Y."/>
            <person name="Adhikari A."/>
            <person name="Zheng C.-J."/>
            <person name="Schuster L."/>
            <person name="Cowan T.M."/>
            <person name="Smanski M.J."/>
            <person name="Chevrette M.G."/>
            <person name="De Carvalho L.P.S."/>
            <person name="Shen B."/>
        </authorList>
    </citation>
    <scope>NUCLEOTIDE SEQUENCE [LARGE SCALE GENOMIC DNA]</scope>
    <source>
        <strain evidence="1 2">NPDC052347</strain>
    </source>
</reference>
<name>A0ABV3JXE3_STRON</name>